<dbReference type="EMBL" id="LT605205">
    <property type="protein sequence ID" value="SCD20796.1"/>
    <property type="molecule type" value="Genomic_DNA"/>
</dbReference>
<keyword evidence="2" id="KW-0378">Hydrolase</keyword>
<accession>A0A1R3SWZ8</accession>
<dbReference type="InterPro" id="IPR000667">
    <property type="entry name" value="Peptidase_S13"/>
</dbReference>
<comment type="similarity">
    <text evidence="1">Belongs to the peptidase S13 family.</text>
</comment>
<keyword evidence="3" id="KW-0121">Carboxypeptidase</keyword>
<dbReference type="InterPro" id="IPR012338">
    <property type="entry name" value="Beta-lactam/transpept-like"/>
</dbReference>
<dbReference type="AlphaFoldDB" id="A0A1R3SWZ8"/>
<dbReference type="PANTHER" id="PTHR30023:SF0">
    <property type="entry name" value="PENICILLIN-SENSITIVE CARBOXYPEPTIDASE A"/>
    <property type="match status" value="1"/>
</dbReference>
<proteinExistence type="inferred from homology"/>
<protein>
    <submittedName>
        <fullName evidence="3">D-alanyl-D-alanine carboxypeptidase/D-alanyl-D-alanine-endopeptidase</fullName>
    </submittedName>
</protein>
<dbReference type="PRINTS" id="PR00922">
    <property type="entry name" value="DADACBPTASE3"/>
</dbReference>
<dbReference type="STRING" id="1642647.PSM36_1987"/>
<dbReference type="GO" id="GO:0006508">
    <property type="term" value="P:proteolysis"/>
    <property type="evidence" value="ECO:0007669"/>
    <property type="project" value="InterPro"/>
</dbReference>
<reference evidence="3 4" key="1">
    <citation type="submission" date="2016-08" db="EMBL/GenBank/DDBJ databases">
        <authorList>
            <person name="Seilhamer J.J."/>
        </authorList>
    </citation>
    <scope>NUCLEOTIDE SEQUENCE [LARGE SCALE GENOMIC DNA]</scope>
    <source>
        <strain evidence="3">M3/6</strain>
    </source>
</reference>
<dbReference type="Pfam" id="PF02113">
    <property type="entry name" value="Peptidase_S13"/>
    <property type="match status" value="1"/>
</dbReference>
<sequence>MIRYFLATIILLGTGFGYSQTALQRFINHPSLKHASVGVSVVELKSGQHIVSHDAEKSLTPASTLKLLTTATALETFGDNYRYKTEAGLDANDPSRILVFGSGDPTLGSEAFGENRNAFFINGTEALAKVLPKDKEYTIYVVDNLFGYDGVAPGWTWIDIGNYYAAGAYGISIFDNSYRLFFNTTDRNSCPRILRTEPEIKGLTFQNSLSLNSTGSDNGYIYGEPFSYDRAVRGNIPAGRTEFSIKGDIPDPGLLLGQTLADYLSRVGFQIGNVETARNDYLSEICATDRKSTPYRVGKVIFTQVSRPMKDIIREINVESNNHYAEHLIRTMGRYNKGDIYTDPLEAGIEYTEEFWKERGISTSSLQMFDGCGLAPQNAVSAQFLTDLLVYMYNRSSHSTVFFNSLPKAGQEGTLRSFLRNTKLTGKVVAKSGSIGGVQCFAGYLIDGNKKYAFAVMVNKFNGTRPQVRGAIEQFLLSVDHNI</sequence>
<dbReference type="GO" id="GO:0000270">
    <property type="term" value="P:peptidoglycan metabolic process"/>
    <property type="evidence" value="ECO:0007669"/>
    <property type="project" value="TreeGrafter"/>
</dbReference>
<dbReference type="SUPFAM" id="SSF56601">
    <property type="entry name" value="beta-lactamase/transpeptidase-like"/>
    <property type="match status" value="1"/>
</dbReference>
<dbReference type="Gene3D" id="3.40.710.10">
    <property type="entry name" value="DD-peptidase/beta-lactamase superfamily"/>
    <property type="match status" value="2"/>
</dbReference>
<organism evidence="3 4">
    <name type="scientific">Proteiniphilum saccharofermentans</name>
    <dbReference type="NCBI Taxonomy" id="1642647"/>
    <lineage>
        <taxon>Bacteria</taxon>
        <taxon>Pseudomonadati</taxon>
        <taxon>Bacteroidota</taxon>
        <taxon>Bacteroidia</taxon>
        <taxon>Bacteroidales</taxon>
        <taxon>Dysgonomonadaceae</taxon>
        <taxon>Proteiniphilum</taxon>
    </lineage>
</organism>
<evidence type="ECO:0000256" key="1">
    <source>
        <dbReference type="ARBA" id="ARBA00006096"/>
    </source>
</evidence>
<keyword evidence="3" id="KW-0645">Protease</keyword>
<gene>
    <name evidence="3" type="ORF">PSM36_1987</name>
</gene>
<dbReference type="PANTHER" id="PTHR30023">
    <property type="entry name" value="D-ALANYL-D-ALANINE CARBOXYPEPTIDASE"/>
    <property type="match status" value="1"/>
</dbReference>
<evidence type="ECO:0000313" key="4">
    <source>
        <dbReference type="Proteomes" id="UP000187464"/>
    </source>
</evidence>
<evidence type="ECO:0000313" key="3">
    <source>
        <dbReference type="EMBL" id="SCD20796.1"/>
    </source>
</evidence>
<dbReference type="KEGG" id="psac:PSM36_1987"/>
<dbReference type="Proteomes" id="UP000187464">
    <property type="component" value="Chromosome I"/>
</dbReference>
<dbReference type="NCBIfam" id="TIGR00666">
    <property type="entry name" value="PBP4"/>
    <property type="match status" value="1"/>
</dbReference>
<keyword evidence="4" id="KW-1185">Reference proteome</keyword>
<dbReference type="GO" id="GO:0004185">
    <property type="term" value="F:serine-type carboxypeptidase activity"/>
    <property type="evidence" value="ECO:0007669"/>
    <property type="project" value="InterPro"/>
</dbReference>
<evidence type="ECO:0000256" key="2">
    <source>
        <dbReference type="ARBA" id="ARBA00022801"/>
    </source>
</evidence>
<name>A0A1R3SWZ8_9BACT</name>
<dbReference type="RefSeq" id="WP_076930740.1">
    <property type="nucleotide sequence ID" value="NZ_LT605205.1"/>
</dbReference>